<dbReference type="SUPFAM" id="SSF52540">
    <property type="entry name" value="P-loop containing nucleoside triphosphate hydrolases"/>
    <property type="match status" value="1"/>
</dbReference>
<dbReference type="InterPro" id="IPR027417">
    <property type="entry name" value="P-loop_NTPase"/>
</dbReference>
<evidence type="ECO:0000313" key="2">
    <source>
        <dbReference type="EMBL" id="VAW72566.1"/>
    </source>
</evidence>
<organism evidence="2">
    <name type="scientific">hydrothermal vent metagenome</name>
    <dbReference type="NCBI Taxonomy" id="652676"/>
    <lineage>
        <taxon>unclassified sequences</taxon>
        <taxon>metagenomes</taxon>
        <taxon>ecological metagenomes</taxon>
    </lineage>
</organism>
<dbReference type="PANTHER" id="PTHR13696:SF99">
    <property type="entry name" value="COBYRINIC ACID AC-DIAMIDE SYNTHASE"/>
    <property type="match status" value="1"/>
</dbReference>
<dbReference type="InterPro" id="IPR025669">
    <property type="entry name" value="AAA_dom"/>
</dbReference>
<evidence type="ECO:0000259" key="1">
    <source>
        <dbReference type="Pfam" id="PF13614"/>
    </source>
</evidence>
<dbReference type="Pfam" id="PF13614">
    <property type="entry name" value="AAA_31"/>
    <property type="match status" value="1"/>
</dbReference>
<protein>
    <recommendedName>
        <fullName evidence="1">AAA domain-containing protein</fullName>
    </recommendedName>
</protein>
<gene>
    <name evidence="2" type="ORF">MNBD_GAMMA10-885</name>
</gene>
<sequence length="62" mass="6645">MSRKVAVINQKGGVGKTTTTANMGYMLAQKGYTVTLIDLDPQGSLTMSMGVNWQEHAGIEDV</sequence>
<feature type="domain" description="AAA" evidence="1">
    <location>
        <begin position="3"/>
        <end position="55"/>
    </location>
</feature>
<proteinExistence type="predicted"/>
<accession>A0A3B0YVZ7</accession>
<name>A0A3B0YVZ7_9ZZZZ</name>
<feature type="non-terminal residue" evidence="2">
    <location>
        <position position="62"/>
    </location>
</feature>
<dbReference type="CDD" id="cd02042">
    <property type="entry name" value="ParAB_family"/>
    <property type="match status" value="1"/>
</dbReference>
<dbReference type="PANTHER" id="PTHR13696">
    <property type="entry name" value="P-LOOP CONTAINING NUCLEOSIDE TRIPHOSPHATE HYDROLASE"/>
    <property type="match status" value="1"/>
</dbReference>
<dbReference type="EMBL" id="UOFJ01000673">
    <property type="protein sequence ID" value="VAW72566.1"/>
    <property type="molecule type" value="Genomic_DNA"/>
</dbReference>
<dbReference type="InterPro" id="IPR050678">
    <property type="entry name" value="DNA_Partitioning_ATPase"/>
</dbReference>
<reference evidence="2" key="1">
    <citation type="submission" date="2018-06" db="EMBL/GenBank/DDBJ databases">
        <authorList>
            <person name="Zhirakovskaya E."/>
        </authorList>
    </citation>
    <scope>NUCLEOTIDE SEQUENCE</scope>
</reference>
<dbReference type="Gene3D" id="3.40.50.300">
    <property type="entry name" value="P-loop containing nucleotide triphosphate hydrolases"/>
    <property type="match status" value="1"/>
</dbReference>
<dbReference type="AlphaFoldDB" id="A0A3B0YVZ7"/>